<evidence type="ECO:0000313" key="4">
    <source>
        <dbReference type="Proteomes" id="UP000313359"/>
    </source>
</evidence>
<dbReference type="Proteomes" id="UP000313359">
    <property type="component" value="Unassembled WGS sequence"/>
</dbReference>
<organism evidence="3 4">
    <name type="scientific">Lentinus tigrinus ALCF2SS1-6</name>
    <dbReference type="NCBI Taxonomy" id="1328759"/>
    <lineage>
        <taxon>Eukaryota</taxon>
        <taxon>Fungi</taxon>
        <taxon>Dikarya</taxon>
        <taxon>Basidiomycota</taxon>
        <taxon>Agaricomycotina</taxon>
        <taxon>Agaricomycetes</taxon>
        <taxon>Polyporales</taxon>
        <taxon>Polyporaceae</taxon>
        <taxon>Lentinus</taxon>
    </lineage>
</organism>
<proteinExistence type="predicted"/>
<dbReference type="Pfam" id="PF20151">
    <property type="entry name" value="DUF6533"/>
    <property type="match status" value="1"/>
</dbReference>
<name>A0A5C2RSC7_9APHY</name>
<evidence type="ECO:0000256" key="1">
    <source>
        <dbReference type="SAM" id="Phobius"/>
    </source>
</evidence>
<accession>A0A5C2RSC7</accession>
<dbReference type="EMBL" id="ML122311">
    <property type="protein sequence ID" value="RPD54061.1"/>
    <property type="molecule type" value="Genomic_DNA"/>
</dbReference>
<evidence type="ECO:0000313" key="3">
    <source>
        <dbReference type="EMBL" id="RPD54061.1"/>
    </source>
</evidence>
<keyword evidence="1" id="KW-0472">Membrane</keyword>
<feature type="transmembrane region" description="Helical" evidence="1">
    <location>
        <begin position="116"/>
        <end position="132"/>
    </location>
</feature>
<dbReference type="OrthoDB" id="2799286at2759"/>
<sequence>MAALARTIEIYGIVQDEKYVYSASTAVLVYDILLTMDREVKLFWTGQFSGATIVYFAVRSMGLLVNILGFGTHIPTLDQKGCPERMADTWDALEALEYLPSAVFSGMRAFALTRRWYWGALIFVLALSPVAVNLTDLIMYTFGAAWPVIGCYMATRPMKTRIYTLSLSDVMLWNGVLYFVAITTLNILVLVLNVGGTETSGVAGWVGAFAPPLNTILISRFLLDLQEANSQDVGLAGDDTYLFTESIGSVGTLNFPRVFGSIGSTIDPQRAAAEVKKDPRKGEVDSLGGSELSEMKFAEDVEGLRPARFT</sequence>
<feature type="domain" description="DUF6533" evidence="2">
    <location>
        <begin position="19"/>
        <end position="64"/>
    </location>
</feature>
<dbReference type="AlphaFoldDB" id="A0A5C2RSC7"/>
<feature type="transmembrane region" description="Helical" evidence="1">
    <location>
        <begin position="176"/>
        <end position="196"/>
    </location>
</feature>
<keyword evidence="1" id="KW-0812">Transmembrane</keyword>
<reference evidence="3" key="1">
    <citation type="journal article" date="2018" name="Genome Biol. Evol.">
        <title>Genomics and development of Lentinus tigrinus, a white-rot wood-decaying mushroom with dimorphic fruiting bodies.</title>
        <authorList>
            <person name="Wu B."/>
            <person name="Xu Z."/>
            <person name="Knudson A."/>
            <person name="Carlson A."/>
            <person name="Chen N."/>
            <person name="Kovaka S."/>
            <person name="LaButti K."/>
            <person name="Lipzen A."/>
            <person name="Pennachio C."/>
            <person name="Riley R."/>
            <person name="Schakwitz W."/>
            <person name="Umezawa K."/>
            <person name="Ohm R.A."/>
            <person name="Grigoriev I.V."/>
            <person name="Nagy L.G."/>
            <person name="Gibbons J."/>
            <person name="Hibbett D."/>
        </authorList>
    </citation>
    <scope>NUCLEOTIDE SEQUENCE [LARGE SCALE GENOMIC DNA]</scope>
    <source>
        <strain evidence="3">ALCF2SS1-6</strain>
    </source>
</reference>
<protein>
    <recommendedName>
        <fullName evidence="2">DUF6533 domain-containing protein</fullName>
    </recommendedName>
</protein>
<gene>
    <name evidence="3" type="ORF">L227DRAFT_567546</name>
</gene>
<feature type="transmembrane region" description="Helical" evidence="1">
    <location>
        <begin position="202"/>
        <end position="223"/>
    </location>
</feature>
<evidence type="ECO:0000259" key="2">
    <source>
        <dbReference type="Pfam" id="PF20151"/>
    </source>
</evidence>
<keyword evidence="4" id="KW-1185">Reference proteome</keyword>
<feature type="transmembrane region" description="Helical" evidence="1">
    <location>
        <begin position="138"/>
        <end position="155"/>
    </location>
</feature>
<dbReference type="InterPro" id="IPR045340">
    <property type="entry name" value="DUF6533"/>
</dbReference>
<keyword evidence="1" id="KW-1133">Transmembrane helix</keyword>